<dbReference type="KEGG" id="ccro:CMC5_036700"/>
<sequence length="375" mass="37613">MRGGGLRKGARGKVGGWLVGWAVVFAGVGAGRAVQAEPRPRVVILNADGADAVQREATTRLRAELRAAGFEVVEAQGAQEGARTAQEGARAGSAEESDLARAARVFEGVAAVKVARSRGGASVTLWLREREGRGRTRAVSAQGRSAPSVVAVRAVEELQASQLGVEGGARATEVEAGSAPEEEAARRGEVGAEGAAKPRLGTAAVEGGVGLLLGGGVGPAVGPFLRVSLGAELSGRPGEVLAARVTLAGPAFAPDLAGAVGSVSVRQELALVEVVYSLGALGPLVPRVSVGAGAYHLRAVGDPRSPYEATSGEVWAALVGAGAGVGWSLGERLSVVVDAQVLFAQPRPVVALAGERLGAPGRPSVGGFLGLLVVL</sequence>
<dbReference type="STRING" id="52.CMC5_036700"/>
<gene>
    <name evidence="2" type="ORF">CMC5_036700</name>
</gene>
<proteinExistence type="predicted"/>
<evidence type="ECO:0000256" key="1">
    <source>
        <dbReference type="SAM" id="MobiDB-lite"/>
    </source>
</evidence>
<protein>
    <submittedName>
        <fullName evidence="2">Uncharacterized protein</fullName>
    </submittedName>
</protein>
<organism evidence="2 3">
    <name type="scientific">Chondromyces crocatus</name>
    <dbReference type="NCBI Taxonomy" id="52"/>
    <lineage>
        <taxon>Bacteria</taxon>
        <taxon>Pseudomonadati</taxon>
        <taxon>Myxococcota</taxon>
        <taxon>Polyangia</taxon>
        <taxon>Polyangiales</taxon>
        <taxon>Polyangiaceae</taxon>
        <taxon>Chondromyces</taxon>
    </lineage>
</organism>
<dbReference type="Proteomes" id="UP000067626">
    <property type="component" value="Chromosome"/>
</dbReference>
<evidence type="ECO:0000313" key="3">
    <source>
        <dbReference type="Proteomes" id="UP000067626"/>
    </source>
</evidence>
<dbReference type="RefSeq" id="WP_050431591.1">
    <property type="nucleotide sequence ID" value="NZ_CP012159.1"/>
</dbReference>
<name>A0A0K1EG12_CHOCO</name>
<keyword evidence="3" id="KW-1185">Reference proteome</keyword>
<accession>A0A0K1EG12</accession>
<dbReference type="EMBL" id="CP012159">
    <property type="protein sequence ID" value="AKT39523.1"/>
    <property type="molecule type" value="Genomic_DNA"/>
</dbReference>
<reference evidence="2 3" key="1">
    <citation type="submission" date="2015-07" db="EMBL/GenBank/DDBJ databases">
        <title>Genome analysis of myxobacterium Chondromyces crocatus Cm c5 reveals a high potential for natural compound synthesis and the genetic basis for the loss of fruiting body formation.</title>
        <authorList>
            <person name="Zaburannyi N."/>
            <person name="Bunk B."/>
            <person name="Maier J."/>
            <person name="Overmann J."/>
            <person name="Mueller R."/>
        </authorList>
    </citation>
    <scope>NUCLEOTIDE SEQUENCE [LARGE SCALE GENOMIC DNA]</scope>
    <source>
        <strain evidence="2 3">Cm c5</strain>
    </source>
</reference>
<feature type="region of interest" description="Disordered" evidence="1">
    <location>
        <begin position="166"/>
        <end position="193"/>
    </location>
</feature>
<dbReference type="OrthoDB" id="5510400at2"/>
<evidence type="ECO:0000313" key="2">
    <source>
        <dbReference type="EMBL" id="AKT39523.1"/>
    </source>
</evidence>
<dbReference type="AlphaFoldDB" id="A0A0K1EG12"/>